<proteinExistence type="predicted"/>
<gene>
    <name evidence="5" type="ORF">B0I29_119167</name>
</gene>
<evidence type="ECO:0000256" key="1">
    <source>
        <dbReference type="ARBA" id="ARBA00023125"/>
    </source>
</evidence>
<dbReference type="PANTHER" id="PTHR30055">
    <property type="entry name" value="HTH-TYPE TRANSCRIPTIONAL REGULATOR RUTR"/>
    <property type="match status" value="1"/>
</dbReference>
<dbReference type="SUPFAM" id="SSF46689">
    <property type="entry name" value="Homeodomain-like"/>
    <property type="match status" value="1"/>
</dbReference>
<keyword evidence="1 2" id="KW-0238">DNA-binding</keyword>
<dbReference type="InterPro" id="IPR009057">
    <property type="entry name" value="Homeodomain-like_sf"/>
</dbReference>
<protein>
    <submittedName>
        <fullName evidence="5">TetR family transcriptional regulator</fullName>
    </submittedName>
</protein>
<evidence type="ECO:0000313" key="6">
    <source>
        <dbReference type="Proteomes" id="UP000249341"/>
    </source>
</evidence>
<dbReference type="AlphaFoldDB" id="A0A327ZAN4"/>
<sequence>MTTEAVPAVSGPQRRGQRRDAAENRDRILLAARNLLVTNPNASMDDVAHAAGVVRRTVYAHFPNRDELLTGLGDRAATDMLDALRRTDRSALDPAVAMADFSLTIWTAGDQYRLLISLAESEFGSARLRDLLAPIREQGLELLIRGRDEGRFATHLPLPVLSAALQAVTLSLLQAVNDELWTDDGDRAARAVLIAAGVPATEADGVIQQARAL</sequence>
<feature type="domain" description="HTH tetR-type" evidence="4">
    <location>
        <begin position="22"/>
        <end position="80"/>
    </location>
</feature>
<organism evidence="5 6">
    <name type="scientific">Actinoplanes lutulentus</name>
    <dbReference type="NCBI Taxonomy" id="1287878"/>
    <lineage>
        <taxon>Bacteria</taxon>
        <taxon>Bacillati</taxon>
        <taxon>Actinomycetota</taxon>
        <taxon>Actinomycetes</taxon>
        <taxon>Micromonosporales</taxon>
        <taxon>Micromonosporaceae</taxon>
        <taxon>Actinoplanes</taxon>
    </lineage>
</organism>
<dbReference type="RefSeq" id="WP_111653274.1">
    <property type="nucleotide sequence ID" value="NZ_JACHWI010000001.1"/>
</dbReference>
<accession>A0A327ZAN4</accession>
<dbReference type="PANTHER" id="PTHR30055:SF209">
    <property type="entry name" value="POSSIBLE TRANSCRIPTIONAL REGULATORY PROTEIN (PROBABLY TETR-FAMILY)"/>
    <property type="match status" value="1"/>
</dbReference>
<reference evidence="5 6" key="1">
    <citation type="submission" date="2018-06" db="EMBL/GenBank/DDBJ databases">
        <title>Genomic Encyclopedia of Type Strains, Phase III (KMG-III): the genomes of soil and plant-associated and newly described type strains.</title>
        <authorList>
            <person name="Whitman W."/>
        </authorList>
    </citation>
    <scope>NUCLEOTIDE SEQUENCE [LARGE SCALE GENOMIC DNA]</scope>
    <source>
        <strain evidence="5 6">CGMCC 4.7090</strain>
    </source>
</reference>
<keyword evidence="6" id="KW-1185">Reference proteome</keyword>
<evidence type="ECO:0000259" key="4">
    <source>
        <dbReference type="PROSITE" id="PS50977"/>
    </source>
</evidence>
<dbReference type="InterPro" id="IPR050109">
    <property type="entry name" value="HTH-type_TetR-like_transc_reg"/>
</dbReference>
<feature type="region of interest" description="Disordered" evidence="3">
    <location>
        <begin position="1"/>
        <end position="23"/>
    </location>
</feature>
<evidence type="ECO:0000256" key="3">
    <source>
        <dbReference type="SAM" id="MobiDB-lite"/>
    </source>
</evidence>
<dbReference type="InterPro" id="IPR001647">
    <property type="entry name" value="HTH_TetR"/>
</dbReference>
<feature type="DNA-binding region" description="H-T-H motif" evidence="2">
    <location>
        <begin position="43"/>
        <end position="62"/>
    </location>
</feature>
<name>A0A327ZAN4_9ACTN</name>
<comment type="caution">
    <text evidence="5">The sequence shown here is derived from an EMBL/GenBank/DDBJ whole genome shotgun (WGS) entry which is preliminary data.</text>
</comment>
<dbReference type="GO" id="GO:0000976">
    <property type="term" value="F:transcription cis-regulatory region binding"/>
    <property type="evidence" value="ECO:0007669"/>
    <property type="project" value="TreeGrafter"/>
</dbReference>
<dbReference type="Proteomes" id="UP000249341">
    <property type="component" value="Unassembled WGS sequence"/>
</dbReference>
<dbReference type="GO" id="GO:0003700">
    <property type="term" value="F:DNA-binding transcription factor activity"/>
    <property type="evidence" value="ECO:0007669"/>
    <property type="project" value="TreeGrafter"/>
</dbReference>
<dbReference type="Gene3D" id="1.10.357.10">
    <property type="entry name" value="Tetracycline Repressor, domain 2"/>
    <property type="match status" value="1"/>
</dbReference>
<dbReference type="EMBL" id="QLMJ01000019">
    <property type="protein sequence ID" value="RAK28829.1"/>
    <property type="molecule type" value="Genomic_DNA"/>
</dbReference>
<dbReference type="Pfam" id="PF00440">
    <property type="entry name" value="TetR_N"/>
    <property type="match status" value="1"/>
</dbReference>
<evidence type="ECO:0000313" key="5">
    <source>
        <dbReference type="EMBL" id="RAK28829.1"/>
    </source>
</evidence>
<evidence type="ECO:0000256" key="2">
    <source>
        <dbReference type="PROSITE-ProRule" id="PRU00335"/>
    </source>
</evidence>
<dbReference type="PROSITE" id="PS50977">
    <property type="entry name" value="HTH_TETR_2"/>
    <property type="match status" value="1"/>
</dbReference>
<dbReference type="OrthoDB" id="3869819at2"/>